<evidence type="ECO:0000313" key="1">
    <source>
        <dbReference type="EMBL" id="HHX99129.1"/>
    </source>
</evidence>
<dbReference type="Proteomes" id="UP000576550">
    <property type="component" value="Unassembled WGS sequence"/>
</dbReference>
<evidence type="ECO:0000313" key="2">
    <source>
        <dbReference type="Proteomes" id="UP000576550"/>
    </source>
</evidence>
<accession>A0A832QBM7</accession>
<proteinExistence type="predicted"/>
<reference evidence="1 2" key="1">
    <citation type="journal article" date="2020" name="Biotechnol. Biofuels">
        <title>New insights from the biogas microbiome by comprehensive genome-resolved metagenomics of nearly 1600 species originating from multiple anaerobic digesters.</title>
        <authorList>
            <person name="Campanaro S."/>
            <person name="Treu L."/>
            <person name="Rodriguez-R L.M."/>
            <person name="Kovalovszki A."/>
            <person name="Ziels R.M."/>
            <person name="Maus I."/>
            <person name="Zhu X."/>
            <person name="Kougias P.G."/>
            <person name="Basile A."/>
            <person name="Luo G."/>
            <person name="Schluter A."/>
            <person name="Konstantinidis K.T."/>
            <person name="Angelidaki I."/>
        </authorList>
    </citation>
    <scope>NUCLEOTIDE SEQUENCE [LARGE SCALE GENOMIC DNA]</scope>
    <source>
        <strain evidence="1">AS05jafATM_89</strain>
    </source>
</reference>
<dbReference type="AlphaFoldDB" id="A0A832QBM7"/>
<dbReference type="Pfam" id="PF13483">
    <property type="entry name" value="Lactamase_B_3"/>
    <property type="match status" value="1"/>
</dbReference>
<name>A0A832QBM7_9BACT</name>
<evidence type="ECO:0008006" key="3">
    <source>
        <dbReference type="Google" id="ProtNLM"/>
    </source>
</evidence>
<dbReference type="InterPro" id="IPR036866">
    <property type="entry name" value="RibonucZ/Hydroxyglut_hydro"/>
</dbReference>
<sequence>MKIKKIGWTTFLITSNELSIITDPLLLKESGASFPKTEADVVLFTEYDTPMNGESILKKHSLDGKVVPGKRGEIIEIHTPGEYEVGGVMIRRGLDEDFYIIDEKNLRTLYMGIVRKDFDPDSVKNLGDVDALIVPVGNGEEYLDYDKLDKIISNVDPAVLIPCAYKGEKKDNTGLKSREEFIKYFGYTNVSDEGFVNLARRRVEEEGKSVEVVFLK</sequence>
<dbReference type="Gene3D" id="3.60.15.10">
    <property type="entry name" value="Ribonuclease Z/Hydroxyacylglutathione hydrolase-like"/>
    <property type="match status" value="1"/>
</dbReference>
<gene>
    <name evidence="1" type="ORF">GX533_00360</name>
</gene>
<dbReference type="SUPFAM" id="SSF56281">
    <property type="entry name" value="Metallo-hydrolase/oxidoreductase"/>
    <property type="match status" value="1"/>
</dbReference>
<dbReference type="PANTHER" id="PTHR39189:SF1">
    <property type="entry name" value="UPF0173 METAL-DEPENDENT HYDROLASE YTKL"/>
    <property type="match status" value="1"/>
</dbReference>
<protein>
    <recommendedName>
        <fullName evidence="3">Zn-dependent hydrolase of the beta-lactamase fold-like protein</fullName>
    </recommendedName>
</protein>
<comment type="caution">
    <text evidence="1">The sequence shown here is derived from an EMBL/GenBank/DDBJ whole genome shotgun (WGS) entry which is preliminary data.</text>
</comment>
<dbReference type="PANTHER" id="PTHR39189">
    <property type="entry name" value="UPF0173 METAL-DEPENDENT HYDROLASE YTKL"/>
    <property type="match status" value="1"/>
</dbReference>
<dbReference type="EMBL" id="DUTP01000001">
    <property type="protein sequence ID" value="HHX99129.1"/>
    <property type="molecule type" value="Genomic_DNA"/>
</dbReference>
<organism evidence="1 2">
    <name type="scientific">Candidatus Dojkabacteria bacterium</name>
    <dbReference type="NCBI Taxonomy" id="2099670"/>
    <lineage>
        <taxon>Bacteria</taxon>
        <taxon>Candidatus Dojkabacteria</taxon>
    </lineage>
</organism>